<dbReference type="OrthoDB" id="5105517at2759"/>
<proteinExistence type="predicted"/>
<dbReference type="EMBL" id="JABEXW010000997">
    <property type="protein sequence ID" value="KAF4949718.1"/>
    <property type="molecule type" value="Genomic_DNA"/>
</dbReference>
<keyword evidence="2" id="KW-1185">Reference proteome</keyword>
<dbReference type="Proteomes" id="UP000622797">
    <property type="component" value="Unassembled WGS sequence"/>
</dbReference>
<protein>
    <submittedName>
        <fullName evidence="1">Uncharacterized protein</fullName>
    </submittedName>
</protein>
<dbReference type="AlphaFoldDB" id="A0A8H4T1V3"/>
<reference evidence="1" key="2">
    <citation type="submission" date="2020-05" db="EMBL/GenBank/DDBJ databases">
        <authorList>
            <person name="Kim H.-S."/>
            <person name="Proctor R.H."/>
            <person name="Brown D.W."/>
        </authorList>
    </citation>
    <scope>NUCLEOTIDE SEQUENCE</scope>
    <source>
        <strain evidence="1">NRRL 20472</strain>
    </source>
</reference>
<reference evidence="1" key="1">
    <citation type="journal article" date="2020" name="BMC Genomics">
        <title>Correction to: Identification and distribution of gene clusters required for synthesis of sphingolipid metabolism inhibitors in diverse species of the filamentous fungus Fusarium.</title>
        <authorList>
            <person name="Kim H.S."/>
            <person name="Lohmar J.M."/>
            <person name="Busman M."/>
            <person name="Brown D.W."/>
            <person name="Naumann T.A."/>
            <person name="Divon H.H."/>
            <person name="Lysoe E."/>
            <person name="Uhlig S."/>
            <person name="Proctor R.H."/>
        </authorList>
    </citation>
    <scope>NUCLEOTIDE SEQUENCE</scope>
    <source>
        <strain evidence="1">NRRL 20472</strain>
    </source>
</reference>
<accession>A0A8H4T1V3</accession>
<evidence type="ECO:0000313" key="2">
    <source>
        <dbReference type="Proteomes" id="UP000622797"/>
    </source>
</evidence>
<sequence length="196" mass="21391">MSPKSQQRVNASDEQRLISKAIRAASESCNMTIDACSDKGSYVRARSYPVSLALSTSDLVSTGRGRMTYKLHGKEVCGSISYDTSVPRAHTSFPESPNPQNLNPGCQFEVNHLALLKGLYNLLNIHETVEDEDIDMESNASGSDISMGASVAIVASAERHVDHLPVAYAATMAVLAILTKDDLEDFLRGHWNRVQH</sequence>
<name>A0A8H4T1V3_9HYPO</name>
<evidence type="ECO:0000313" key="1">
    <source>
        <dbReference type="EMBL" id="KAF4949718.1"/>
    </source>
</evidence>
<comment type="caution">
    <text evidence="1">The sequence shown here is derived from an EMBL/GenBank/DDBJ whole genome shotgun (WGS) entry which is preliminary data.</text>
</comment>
<organism evidence="1 2">
    <name type="scientific">Fusarium sarcochroum</name>
    <dbReference type="NCBI Taxonomy" id="1208366"/>
    <lineage>
        <taxon>Eukaryota</taxon>
        <taxon>Fungi</taxon>
        <taxon>Dikarya</taxon>
        <taxon>Ascomycota</taxon>
        <taxon>Pezizomycotina</taxon>
        <taxon>Sordariomycetes</taxon>
        <taxon>Hypocreomycetidae</taxon>
        <taxon>Hypocreales</taxon>
        <taxon>Nectriaceae</taxon>
        <taxon>Fusarium</taxon>
        <taxon>Fusarium lateritium species complex</taxon>
    </lineage>
</organism>
<gene>
    <name evidence="1" type="ORF">FSARC_13411</name>
</gene>